<keyword evidence="2" id="KW-1185">Reference proteome</keyword>
<evidence type="ECO:0000313" key="1">
    <source>
        <dbReference type="EMBL" id="MFD1050819.1"/>
    </source>
</evidence>
<name>A0ABW3MML4_9PSEU</name>
<reference evidence="2" key="1">
    <citation type="journal article" date="2019" name="Int. J. Syst. Evol. Microbiol.">
        <title>The Global Catalogue of Microorganisms (GCM) 10K type strain sequencing project: providing services to taxonomists for standard genome sequencing and annotation.</title>
        <authorList>
            <consortium name="The Broad Institute Genomics Platform"/>
            <consortium name="The Broad Institute Genome Sequencing Center for Infectious Disease"/>
            <person name="Wu L."/>
            <person name="Ma J."/>
        </authorList>
    </citation>
    <scope>NUCLEOTIDE SEQUENCE [LARGE SCALE GENOMIC DNA]</scope>
    <source>
        <strain evidence="2">JCM 31486</strain>
    </source>
</reference>
<accession>A0ABW3MML4</accession>
<proteinExistence type="predicted"/>
<feature type="non-terminal residue" evidence="1">
    <location>
        <position position="63"/>
    </location>
</feature>
<protein>
    <submittedName>
        <fullName evidence="1">Uncharacterized protein</fullName>
    </submittedName>
</protein>
<dbReference type="Proteomes" id="UP001597045">
    <property type="component" value="Unassembled WGS sequence"/>
</dbReference>
<evidence type="ECO:0000313" key="2">
    <source>
        <dbReference type="Proteomes" id="UP001597045"/>
    </source>
</evidence>
<dbReference type="SUPFAM" id="SSF56655">
    <property type="entry name" value="Carbohydrate phosphatase"/>
    <property type="match status" value="1"/>
</dbReference>
<organism evidence="1 2">
    <name type="scientific">Kibdelosporangium lantanae</name>
    <dbReference type="NCBI Taxonomy" id="1497396"/>
    <lineage>
        <taxon>Bacteria</taxon>
        <taxon>Bacillati</taxon>
        <taxon>Actinomycetota</taxon>
        <taxon>Actinomycetes</taxon>
        <taxon>Pseudonocardiales</taxon>
        <taxon>Pseudonocardiaceae</taxon>
        <taxon>Kibdelosporangium</taxon>
    </lineage>
</organism>
<dbReference type="Gene3D" id="3.40.190.80">
    <property type="match status" value="1"/>
</dbReference>
<sequence length="63" mass="6388">MTAVIKVVTSYSSPGDRVLLVEPAAGVLIAREAGAVVCDADGKSHSFTSKETIAICPGIASNL</sequence>
<gene>
    <name evidence="1" type="ORF">ACFQ1S_37440</name>
</gene>
<dbReference type="EMBL" id="JBHTIS010003113">
    <property type="protein sequence ID" value="MFD1050819.1"/>
    <property type="molecule type" value="Genomic_DNA"/>
</dbReference>
<comment type="caution">
    <text evidence="1">The sequence shown here is derived from an EMBL/GenBank/DDBJ whole genome shotgun (WGS) entry which is preliminary data.</text>
</comment>